<reference evidence="3 4" key="1">
    <citation type="journal article" date="2009" name="Nature">
        <title>The Sorghum bicolor genome and the diversification of grasses.</title>
        <authorList>
            <person name="Paterson A.H."/>
            <person name="Bowers J.E."/>
            <person name="Bruggmann R."/>
            <person name="Dubchak I."/>
            <person name="Grimwood J."/>
            <person name="Gundlach H."/>
            <person name="Haberer G."/>
            <person name="Hellsten U."/>
            <person name="Mitros T."/>
            <person name="Poliakov A."/>
            <person name="Schmutz J."/>
            <person name="Spannagl M."/>
            <person name="Tang H."/>
            <person name="Wang X."/>
            <person name="Wicker T."/>
            <person name="Bharti A.K."/>
            <person name="Chapman J."/>
            <person name="Feltus F.A."/>
            <person name="Gowik U."/>
            <person name="Grigoriev I.V."/>
            <person name="Lyons E."/>
            <person name="Maher C.A."/>
            <person name="Martis M."/>
            <person name="Narechania A."/>
            <person name="Otillar R.P."/>
            <person name="Penning B.W."/>
            <person name="Salamov A.A."/>
            <person name="Wang Y."/>
            <person name="Zhang L."/>
            <person name="Carpita N.C."/>
            <person name="Freeling M."/>
            <person name="Gingle A.R."/>
            <person name="Hash C.T."/>
            <person name="Keller B."/>
            <person name="Klein P."/>
            <person name="Kresovich S."/>
            <person name="McCann M.C."/>
            <person name="Ming R."/>
            <person name="Peterson D.G."/>
            <person name="Mehboob-ur-Rahman"/>
            <person name="Ware D."/>
            <person name="Westhoff P."/>
            <person name="Mayer K.F."/>
            <person name="Messing J."/>
            <person name="Rokhsar D.S."/>
        </authorList>
    </citation>
    <scope>NUCLEOTIDE SEQUENCE [LARGE SCALE GENOMIC DNA]</scope>
    <source>
        <strain evidence="4">cv. BTx623</strain>
    </source>
</reference>
<feature type="domain" description="Knottins-like" evidence="2">
    <location>
        <begin position="25"/>
        <end position="58"/>
    </location>
</feature>
<dbReference type="InParanoid" id="A0A1B6PSP6"/>
<feature type="chain" id="PRO_5008589125" description="Knottins-like domain-containing protein" evidence="1">
    <location>
        <begin position="22"/>
        <end position="85"/>
    </location>
</feature>
<keyword evidence="1" id="KW-0732">Signal</keyword>
<dbReference type="EMBL" id="CM000764">
    <property type="protein sequence ID" value="KXG28685.1"/>
    <property type="molecule type" value="Genomic_DNA"/>
</dbReference>
<dbReference type="OMA" id="CCLKASA"/>
<accession>A0A1B6PSP6</accession>
<dbReference type="Gramene" id="KXG28685">
    <property type="protein sequence ID" value="KXG28685"/>
    <property type="gene ID" value="SORBI_3005G153200"/>
</dbReference>
<feature type="signal peptide" evidence="1">
    <location>
        <begin position="1"/>
        <end position="21"/>
    </location>
</feature>
<protein>
    <recommendedName>
        <fullName evidence="2">Knottins-like domain-containing protein</fullName>
    </recommendedName>
</protein>
<evidence type="ECO:0000313" key="4">
    <source>
        <dbReference type="Proteomes" id="UP000000768"/>
    </source>
</evidence>
<dbReference type="Proteomes" id="UP000000768">
    <property type="component" value="Chromosome 5"/>
</dbReference>
<evidence type="ECO:0000256" key="1">
    <source>
        <dbReference type="SAM" id="SignalP"/>
    </source>
</evidence>
<dbReference type="InterPro" id="IPR003614">
    <property type="entry name" value="Knottins"/>
</dbReference>
<keyword evidence="4" id="KW-1185">Reference proteome</keyword>
<reference evidence="4" key="2">
    <citation type="journal article" date="2018" name="Plant J.">
        <title>The Sorghum bicolor reference genome: improved assembly, gene annotations, a transcriptome atlas, and signatures of genome organization.</title>
        <authorList>
            <person name="McCormick R.F."/>
            <person name="Truong S.K."/>
            <person name="Sreedasyam A."/>
            <person name="Jenkins J."/>
            <person name="Shu S."/>
            <person name="Sims D."/>
            <person name="Kennedy M."/>
            <person name="Amirebrahimi M."/>
            <person name="Weers B.D."/>
            <person name="McKinley B."/>
            <person name="Mattison A."/>
            <person name="Morishige D.T."/>
            <person name="Grimwood J."/>
            <person name="Schmutz J."/>
            <person name="Mullet J.E."/>
        </authorList>
    </citation>
    <scope>NUCLEOTIDE SEQUENCE [LARGE SCALE GENOMIC DNA]</scope>
    <source>
        <strain evidence="4">cv. BTx623</strain>
    </source>
</reference>
<gene>
    <name evidence="3" type="ORF">SORBI_3005G153200</name>
</gene>
<evidence type="ECO:0000259" key="2">
    <source>
        <dbReference type="Pfam" id="PF00304"/>
    </source>
</evidence>
<dbReference type="AlphaFoldDB" id="A0A1B6PSP6"/>
<sequence length="85" mass="9339">MLFKKKTVVAGLTLALLLVSCCPMACNKNKECRKYCVSIGYTTGHCSKIGTFTCVCVKDRPPFEKPASPGWERSTDELHVFHVGG</sequence>
<proteinExistence type="predicted"/>
<dbReference type="PROSITE" id="PS51257">
    <property type="entry name" value="PROKAR_LIPOPROTEIN"/>
    <property type="match status" value="1"/>
</dbReference>
<evidence type="ECO:0000313" key="3">
    <source>
        <dbReference type="EMBL" id="KXG28685.1"/>
    </source>
</evidence>
<dbReference type="Pfam" id="PF00304">
    <property type="entry name" value="Gamma-thionin"/>
    <property type="match status" value="1"/>
</dbReference>
<name>A0A1B6PSP6_SORBI</name>
<organism evidence="3 4">
    <name type="scientific">Sorghum bicolor</name>
    <name type="common">Sorghum</name>
    <name type="synonym">Sorghum vulgare</name>
    <dbReference type="NCBI Taxonomy" id="4558"/>
    <lineage>
        <taxon>Eukaryota</taxon>
        <taxon>Viridiplantae</taxon>
        <taxon>Streptophyta</taxon>
        <taxon>Embryophyta</taxon>
        <taxon>Tracheophyta</taxon>
        <taxon>Spermatophyta</taxon>
        <taxon>Magnoliopsida</taxon>
        <taxon>Liliopsida</taxon>
        <taxon>Poales</taxon>
        <taxon>Poaceae</taxon>
        <taxon>PACMAD clade</taxon>
        <taxon>Panicoideae</taxon>
        <taxon>Andropogonodae</taxon>
        <taxon>Andropogoneae</taxon>
        <taxon>Sorghinae</taxon>
        <taxon>Sorghum</taxon>
    </lineage>
</organism>